<dbReference type="Proteomes" id="UP000078348">
    <property type="component" value="Unassembled WGS sequence"/>
</dbReference>
<evidence type="ECO:0000256" key="1">
    <source>
        <dbReference type="SAM" id="MobiDB-lite"/>
    </source>
</evidence>
<dbReference type="OrthoDB" id="167771at2759"/>
<feature type="compositionally biased region" description="Basic and acidic residues" evidence="1">
    <location>
        <begin position="68"/>
        <end position="78"/>
    </location>
</feature>
<organism evidence="2 3">
    <name type="scientific">Blastocystis sp. subtype 1 (strain ATCC 50177 / NandII)</name>
    <dbReference type="NCBI Taxonomy" id="478820"/>
    <lineage>
        <taxon>Eukaryota</taxon>
        <taxon>Sar</taxon>
        <taxon>Stramenopiles</taxon>
        <taxon>Bigyra</taxon>
        <taxon>Opalozoa</taxon>
        <taxon>Opalinata</taxon>
        <taxon>Blastocystidae</taxon>
        <taxon>Blastocystis</taxon>
    </lineage>
</organism>
<evidence type="ECO:0000313" key="2">
    <source>
        <dbReference type="EMBL" id="OAO17261.1"/>
    </source>
</evidence>
<sequence length="286" mass="34097">MPLKILQHKKWHVWNQDNVERYMKDESEFMEKVENEEKQERMALMEKRIQQMKEQNGLPTEDAASSHYKPDFNADSGKEGVVTFSPNKEYEEEKFQNQLKEIQQCNKAPIWKLKPTELPHVPWYAQANAVERGRDGKPLDEGELERRKKRDDAMKILEDPLSLIRKSEQELAQHSSYTSEMLHTTIATNEEERETLKSRMLQQPNDIQIPAGSHRERSSHSHHRHHHHKHRRHGNGIVTAIEDSEAYQAKQRKEQQLQRLRQERLQREAEERKRSTDLLMKHIQRE</sequence>
<feature type="region of interest" description="Disordered" evidence="1">
    <location>
        <begin position="53"/>
        <end position="81"/>
    </location>
</feature>
<feature type="region of interest" description="Disordered" evidence="1">
    <location>
        <begin position="205"/>
        <end position="286"/>
    </location>
</feature>
<dbReference type="EMBL" id="LXWW01000037">
    <property type="protein sequence ID" value="OAO17261.1"/>
    <property type="molecule type" value="Genomic_DNA"/>
</dbReference>
<comment type="caution">
    <text evidence="2">The sequence shown here is derived from an EMBL/GenBank/DDBJ whole genome shotgun (WGS) entry which is preliminary data.</text>
</comment>
<evidence type="ECO:0008006" key="4">
    <source>
        <dbReference type="Google" id="ProtNLM"/>
    </source>
</evidence>
<dbReference type="PANTHER" id="PTHR22093">
    <property type="entry name" value="LEUKOCYTE RECEPTOR CLUSTER LRC MEMBER 1"/>
    <property type="match status" value="1"/>
</dbReference>
<protein>
    <recommendedName>
        <fullName evidence="4">CBF1-interacting co-repressor CIR N-terminal domain-containing protein</fullName>
    </recommendedName>
</protein>
<feature type="compositionally biased region" description="Basic residues" evidence="1">
    <location>
        <begin position="220"/>
        <end position="234"/>
    </location>
</feature>
<reference evidence="2 3" key="1">
    <citation type="submission" date="2016-05" db="EMBL/GenBank/DDBJ databases">
        <title>Nuclear genome of Blastocystis sp. subtype 1 NandII.</title>
        <authorList>
            <person name="Gentekaki E."/>
            <person name="Curtis B."/>
            <person name="Stairs C."/>
            <person name="Eme L."/>
            <person name="Herman E."/>
            <person name="Klimes V."/>
            <person name="Arias M.C."/>
            <person name="Elias M."/>
            <person name="Hilliou F."/>
            <person name="Klute M."/>
            <person name="Malik S.-B."/>
            <person name="Pightling A."/>
            <person name="Rachubinski R."/>
            <person name="Salas D."/>
            <person name="Schlacht A."/>
            <person name="Suga H."/>
            <person name="Archibald J."/>
            <person name="Ball S.G."/>
            <person name="Clark G."/>
            <person name="Dacks J."/>
            <person name="Van Der Giezen M."/>
            <person name="Tsaousis A."/>
            <person name="Roger A."/>
        </authorList>
    </citation>
    <scope>NUCLEOTIDE SEQUENCE [LARGE SCALE GENOMIC DNA]</scope>
    <source>
        <strain evidence="3">ATCC 50177 / NandII</strain>
    </source>
</reference>
<accession>A0A196SLV3</accession>
<dbReference type="AlphaFoldDB" id="A0A196SLV3"/>
<feature type="compositionally biased region" description="Basic and acidic residues" evidence="1">
    <location>
        <begin position="131"/>
        <end position="151"/>
    </location>
</feature>
<gene>
    <name evidence="2" type="ORF">AV274_0972</name>
</gene>
<dbReference type="InterPro" id="IPR039875">
    <property type="entry name" value="LENG1-like"/>
</dbReference>
<feature type="region of interest" description="Disordered" evidence="1">
    <location>
        <begin position="129"/>
        <end position="151"/>
    </location>
</feature>
<dbReference type="STRING" id="478820.A0A196SLV3"/>
<proteinExistence type="predicted"/>
<name>A0A196SLV3_BLAHN</name>
<evidence type="ECO:0000313" key="3">
    <source>
        <dbReference type="Proteomes" id="UP000078348"/>
    </source>
</evidence>
<keyword evidence="3" id="KW-1185">Reference proteome</keyword>
<dbReference type="PANTHER" id="PTHR22093:SF0">
    <property type="entry name" value="LEUKOCYTE RECEPTOR CLUSTER MEMBER 1"/>
    <property type="match status" value="1"/>
</dbReference>
<feature type="compositionally biased region" description="Basic and acidic residues" evidence="1">
    <location>
        <begin position="251"/>
        <end position="286"/>
    </location>
</feature>